<gene>
    <name evidence="6" type="ORF">LA66_05150</name>
</gene>
<dbReference type="SUPFAM" id="SSF89562">
    <property type="entry name" value="RraA-like"/>
    <property type="match status" value="1"/>
</dbReference>
<proteinExistence type="predicted"/>
<dbReference type="EMBL" id="JRFJ01000001">
    <property type="protein sequence ID" value="KHJ56004.1"/>
    <property type="molecule type" value="Genomic_DNA"/>
</dbReference>
<organism evidence="6 7">
    <name type="scientific">Aureimonas altamirensis</name>
    <dbReference type="NCBI Taxonomy" id="370622"/>
    <lineage>
        <taxon>Bacteria</taxon>
        <taxon>Pseudomonadati</taxon>
        <taxon>Pseudomonadota</taxon>
        <taxon>Alphaproteobacteria</taxon>
        <taxon>Hyphomicrobiales</taxon>
        <taxon>Aurantimonadaceae</taxon>
        <taxon>Aureimonas</taxon>
    </lineage>
</organism>
<keyword evidence="5" id="KW-0460">Magnesium</keyword>
<dbReference type="InterPro" id="IPR005493">
    <property type="entry name" value="RraA/RraA-like"/>
</dbReference>
<evidence type="ECO:0000256" key="4">
    <source>
        <dbReference type="ARBA" id="ARBA00030169"/>
    </source>
</evidence>
<keyword evidence="6" id="KW-0808">Transferase</keyword>
<keyword evidence="5" id="KW-0479">Metal-binding</keyword>
<comment type="cofactor">
    <cofactor evidence="1">
        <name>a divalent metal cation</name>
        <dbReference type="ChEBI" id="CHEBI:60240"/>
    </cofactor>
</comment>
<dbReference type="CDD" id="cd16841">
    <property type="entry name" value="RraA_family"/>
    <property type="match status" value="1"/>
</dbReference>
<dbReference type="OrthoDB" id="9812532at2"/>
<dbReference type="STRING" id="370622.LA66_05150"/>
<evidence type="ECO:0000313" key="7">
    <source>
        <dbReference type="Proteomes" id="UP000030826"/>
    </source>
</evidence>
<reference evidence="6 7" key="1">
    <citation type="submission" date="2014-09" db="EMBL/GenBank/DDBJ databases">
        <title>Isolation and characterization of Aurantimonas altamirensis ON-56566 from clinical sample following a dog bite.</title>
        <authorList>
            <person name="Eshaghi A."/>
            <person name="Li A."/>
            <person name="Shahinas D."/>
            <person name="Bahn P."/>
            <person name="Kus J.V."/>
            <person name="Patel S.N."/>
        </authorList>
    </citation>
    <scope>NUCLEOTIDE SEQUENCE [LARGE SCALE GENOMIC DNA]</scope>
    <source>
        <strain evidence="6 7">ON-56566</strain>
    </source>
</reference>
<feature type="binding site" evidence="5">
    <location>
        <position position="129"/>
    </location>
    <ligand>
        <name>Mg(2+)</name>
        <dbReference type="ChEBI" id="CHEBI:18420"/>
    </ligand>
</feature>
<dbReference type="Proteomes" id="UP000030826">
    <property type="component" value="Unassembled WGS sequence"/>
</dbReference>
<comment type="caution">
    <text evidence="6">The sequence shown here is derived from an EMBL/GenBank/DDBJ whole genome shotgun (WGS) entry which is preliminary data.</text>
</comment>
<dbReference type="GO" id="GO:0032259">
    <property type="term" value="P:methylation"/>
    <property type="evidence" value="ECO:0007669"/>
    <property type="project" value="UniProtKB-KW"/>
</dbReference>
<dbReference type="InterPro" id="IPR036704">
    <property type="entry name" value="RraA/RraA-like_sf"/>
</dbReference>
<dbReference type="NCBIfam" id="NF004850">
    <property type="entry name" value="PRK06201.1"/>
    <property type="match status" value="1"/>
</dbReference>
<dbReference type="Pfam" id="PF03737">
    <property type="entry name" value="RraA-like"/>
    <property type="match status" value="1"/>
</dbReference>
<evidence type="ECO:0000256" key="1">
    <source>
        <dbReference type="ARBA" id="ARBA00001968"/>
    </source>
</evidence>
<name>A0A0B1Q6J2_9HYPH</name>
<feature type="binding site" evidence="5">
    <location>
        <position position="128"/>
    </location>
    <ligand>
        <name>substrate</name>
    </ligand>
</feature>
<sequence>MTQATAAEWPTGFRVNPRCPGPMPEIVEAYRAVPTCHAGDVMGRHTGSVGLKAYHADLSLVTCGPAVTVRIRPGDNLMIHLAMMMAHPGDVIVIDGGGDVSTAVIGGLMRTTAVARGIAGFVLDGALRDVAEWAQPGIAAYALGHTLRGPSKDGPGEVNVPIACGGLAVNPGDLILGDADGVICIPAADAERLLPLCLAHAEKEKGIAARNVTGQLDRQRFDALLRAKGCPV</sequence>
<dbReference type="GO" id="GO:0008168">
    <property type="term" value="F:methyltransferase activity"/>
    <property type="evidence" value="ECO:0007669"/>
    <property type="project" value="UniProtKB-KW"/>
</dbReference>
<evidence type="ECO:0000313" key="6">
    <source>
        <dbReference type="EMBL" id="KHJ56004.1"/>
    </source>
</evidence>
<dbReference type="PANTHER" id="PTHR33254">
    <property type="entry name" value="4-HYDROXY-4-METHYL-2-OXOGLUTARATE ALDOLASE 3-RELATED"/>
    <property type="match status" value="1"/>
</dbReference>
<accession>A0A0B1Q6J2</accession>
<evidence type="ECO:0000256" key="2">
    <source>
        <dbReference type="ARBA" id="ARBA00016549"/>
    </source>
</evidence>
<evidence type="ECO:0000256" key="3">
    <source>
        <dbReference type="ARBA" id="ARBA00029596"/>
    </source>
</evidence>
<dbReference type="PANTHER" id="PTHR33254:SF4">
    <property type="entry name" value="4-HYDROXY-4-METHYL-2-OXOGLUTARATE ALDOLASE 3-RELATED"/>
    <property type="match status" value="1"/>
</dbReference>
<evidence type="ECO:0000256" key="5">
    <source>
        <dbReference type="PIRSR" id="PIRSR605493-1"/>
    </source>
</evidence>
<protein>
    <recommendedName>
        <fullName evidence="2">Putative 4-hydroxy-4-methyl-2-oxoglutarate aldolase</fullName>
    </recommendedName>
    <alternativeName>
        <fullName evidence="3">Regulator of ribonuclease activity homolog</fullName>
    </alternativeName>
    <alternativeName>
        <fullName evidence="4">RraA-like protein</fullName>
    </alternativeName>
</protein>
<dbReference type="AlphaFoldDB" id="A0A0B1Q6J2"/>
<keyword evidence="6" id="KW-0489">Methyltransferase</keyword>
<comment type="cofactor">
    <cofactor evidence="5">
        <name>Mg(2+)</name>
        <dbReference type="ChEBI" id="CHEBI:18420"/>
    </cofactor>
</comment>
<feature type="binding site" evidence="5">
    <location>
        <begin position="106"/>
        <end position="109"/>
    </location>
    <ligand>
        <name>substrate</name>
    </ligand>
</feature>
<dbReference type="Gene3D" id="3.50.30.40">
    <property type="entry name" value="Ribonuclease E inhibitor RraA/RraA-like"/>
    <property type="match status" value="1"/>
</dbReference>
<dbReference type="GO" id="GO:0046872">
    <property type="term" value="F:metal ion binding"/>
    <property type="evidence" value="ECO:0007669"/>
    <property type="project" value="UniProtKB-KW"/>
</dbReference>